<evidence type="ECO:0000259" key="6">
    <source>
        <dbReference type="Pfam" id="PF00590"/>
    </source>
</evidence>
<dbReference type="EMBL" id="OBDZ01000009">
    <property type="protein sequence ID" value="SNY25281.1"/>
    <property type="molecule type" value="Genomic_DNA"/>
</dbReference>
<organism evidence="7 8">
    <name type="scientific">Orenia metallireducens</name>
    <dbReference type="NCBI Taxonomy" id="1413210"/>
    <lineage>
        <taxon>Bacteria</taxon>
        <taxon>Bacillati</taxon>
        <taxon>Bacillota</taxon>
        <taxon>Clostridia</taxon>
        <taxon>Halanaerobiales</taxon>
        <taxon>Halobacteroidaceae</taxon>
        <taxon>Orenia</taxon>
    </lineage>
</organism>
<evidence type="ECO:0000256" key="4">
    <source>
        <dbReference type="ARBA" id="ARBA00022679"/>
    </source>
</evidence>
<dbReference type="Proteomes" id="UP000219573">
    <property type="component" value="Unassembled WGS sequence"/>
</dbReference>
<keyword evidence="5" id="KW-0949">S-adenosyl-L-methionine</keyword>
<dbReference type="GO" id="GO:0008276">
    <property type="term" value="F:protein methyltransferase activity"/>
    <property type="evidence" value="ECO:0007669"/>
    <property type="project" value="InterPro"/>
</dbReference>
<dbReference type="InterPro" id="IPR035996">
    <property type="entry name" value="4pyrrol_Methylase_sf"/>
</dbReference>
<protein>
    <submittedName>
        <fullName evidence="7">Precorrin-6Y C5,15-methyltransferase (Decarboxylating)</fullName>
    </submittedName>
</protein>
<dbReference type="UniPathway" id="UPA00148"/>
<evidence type="ECO:0000256" key="1">
    <source>
        <dbReference type="ARBA" id="ARBA00004953"/>
    </source>
</evidence>
<dbReference type="Pfam" id="PF00590">
    <property type="entry name" value="TP_methylase"/>
    <property type="match status" value="1"/>
</dbReference>
<keyword evidence="4 7" id="KW-0808">Transferase</keyword>
<feature type="domain" description="Tetrapyrrole methylase" evidence="6">
    <location>
        <begin position="9"/>
        <end position="198"/>
    </location>
</feature>
<proteinExistence type="predicted"/>
<dbReference type="PANTHER" id="PTHR43182">
    <property type="entry name" value="COBALT-PRECORRIN-6B C(15)-METHYLTRANSFERASE (DECARBOXYLATING)"/>
    <property type="match status" value="1"/>
</dbReference>
<dbReference type="GO" id="GO:0032259">
    <property type="term" value="P:methylation"/>
    <property type="evidence" value="ECO:0007669"/>
    <property type="project" value="UniProtKB-KW"/>
</dbReference>
<dbReference type="NCBIfam" id="TIGR02467">
    <property type="entry name" value="CbiE"/>
    <property type="match status" value="1"/>
</dbReference>
<name>A0A285GSI0_9FIRM</name>
<sequence length="214" mass="24057">MEVGDLVNKIHILGIGPGSRDYLLPITERVVSEANVIIGGSRALELFKKYKQEKILITVDLAKIKDYIKENYQTKKIAVLVSGDPGLYSILNYLKRFFSKSELEVIPGISAMQLAFAKAKLIWQDAYITSLHGNRDKKALLELVSTKDKVAFFTDNKFPPNEIAEFLVENGVKNKIGIVVENLSYESERIVEASLEELSKQKFAKLTVMVIYNG</sequence>
<dbReference type="InterPro" id="IPR012818">
    <property type="entry name" value="CbiE"/>
</dbReference>
<evidence type="ECO:0000256" key="5">
    <source>
        <dbReference type="ARBA" id="ARBA00022691"/>
    </source>
</evidence>
<dbReference type="InterPro" id="IPR014776">
    <property type="entry name" value="4pyrrole_Mease_sub2"/>
</dbReference>
<dbReference type="SUPFAM" id="SSF53790">
    <property type="entry name" value="Tetrapyrrole methylase"/>
    <property type="match status" value="1"/>
</dbReference>
<keyword evidence="3 7" id="KW-0489">Methyltransferase</keyword>
<gene>
    <name evidence="7" type="ORF">SAMN06265827_10957</name>
</gene>
<dbReference type="Gene3D" id="3.40.1010.10">
    <property type="entry name" value="Cobalt-precorrin-4 Transmethylase, Domain 1"/>
    <property type="match status" value="1"/>
</dbReference>
<comment type="pathway">
    <text evidence="1">Cofactor biosynthesis; adenosylcobalamin biosynthesis.</text>
</comment>
<dbReference type="GO" id="GO:0009236">
    <property type="term" value="P:cobalamin biosynthetic process"/>
    <property type="evidence" value="ECO:0007669"/>
    <property type="project" value="UniProtKB-UniPathway"/>
</dbReference>
<dbReference type="InterPro" id="IPR014777">
    <property type="entry name" value="4pyrrole_Mease_sub1"/>
</dbReference>
<accession>A0A285GSI0</accession>
<dbReference type="AlphaFoldDB" id="A0A285GSI0"/>
<dbReference type="STRING" id="1413210.U472_08925"/>
<dbReference type="InterPro" id="IPR000878">
    <property type="entry name" value="4pyrrol_Mease"/>
</dbReference>
<dbReference type="OrthoDB" id="9780707at2"/>
<evidence type="ECO:0000256" key="2">
    <source>
        <dbReference type="ARBA" id="ARBA00022573"/>
    </source>
</evidence>
<evidence type="ECO:0000313" key="7">
    <source>
        <dbReference type="EMBL" id="SNY25281.1"/>
    </source>
</evidence>
<dbReference type="Gene3D" id="3.30.950.10">
    <property type="entry name" value="Methyltransferase, Cobalt-precorrin-4 Transmethylase, Domain 2"/>
    <property type="match status" value="1"/>
</dbReference>
<dbReference type="CDD" id="cd11644">
    <property type="entry name" value="Precorrin-6Y-MT"/>
    <property type="match status" value="1"/>
</dbReference>
<reference evidence="8" key="1">
    <citation type="submission" date="2017-09" db="EMBL/GenBank/DDBJ databases">
        <authorList>
            <person name="Varghese N."/>
            <person name="Submissions S."/>
        </authorList>
    </citation>
    <scope>NUCLEOTIDE SEQUENCE [LARGE SCALE GENOMIC DNA]</scope>
    <source>
        <strain evidence="8">MSL47</strain>
    </source>
</reference>
<keyword evidence="2" id="KW-0169">Cobalamin biosynthesis</keyword>
<keyword evidence="8" id="KW-1185">Reference proteome</keyword>
<evidence type="ECO:0000256" key="3">
    <source>
        <dbReference type="ARBA" id="ARBA00022603"/>
    </source>
</evidence>
<evidence type="ECO:0000313" key="8">
    <source>
        <dbReference type="Proteomes" id="UP000219573"/>
    </source>
</evidence>
<dbReference type="PANTHER" id="PTHR43182:SF1">
    <property type="entry name" value="COBALT-PRECORRIN-7 C(5)-METHYLTRANSFERASE"/>
    <property type="match status" value="1"/>
</dbReference>
<dbReference type="InterPro" id="IPR050714">
    <property type="entry name" value="Cobalamin_biosynth_MTase"/>
</dbReference>